<proteinExistence type="predicted"/>
<dbReference type="EMBL" id="JAWDGP010001941">
    <property type="protein sequence ID" value="KAK3786846.1"/>
    <property type="molecule type" value="Genomic_DNA"/>
</dbReference>
<organism evidence="1 2">
    <name type="scientific">Elysia crispata</name>
    <name type="common">lettuce slug</name>
    <dbReference type="NCBI Taxonomy" id="231223"/>
    <lineage>
        <taxon>Eukaryota</taxon>
        <taxon>Metazoa</taxon>
        <taxon>Spiralia</taxon>
        <taxon>Lophotrochozoa</taxon>
        <taxon>Mollusca</taxon>
        <taxon>Gastropoda</taxon>
        <taxon>Heterobranchia</taxon>
        <taxon>Euthyneura</taxon>
        <taxon>Panpulmonata</taxon>
        <taxon>Sacoglossa</taxon>
        <taxon>Placobranchoidea</taxon>
        <taxon>Plakobranchidae</taxon>
        <taxon>Elysia</taxon>
    </lineage>
</organism>
<name>A0AAE1AGI7_9GAST</name>
<gene>
    <name evidence="1" type="ORF">RRG08_029740</name>
</gene>
<comment type="caution">
    <text evidence="1">The sequence shown here is derived from an EMBL/GenBank/DDBJ whole genome shotgun (WGS) entry which is preliminary data.</text>
</comment>
<evidence type="ECO:0000313" key="1">
    <source>
        <dbReference type="EMBL" id="KAK3786846.1"/>
    </source>
</evidence>
<reference evidence="1" key="1">
    <citation type="journal article" date="2023" name="G3 (Bethesda)">
        <title>A reference genome for the long-term kleptoplast-retaining sea slug Elysia crispata morphotype clarki.</title>
        <authorList>
            <person name="Eastman K.E."/>
            <person name="Pendleton A.L."/>
            <person name="Shaikh M.A."/>
            <person name="Suttiyut T."/>
            <person name="Ogas R."/>
            <person name="Tomko P."/>
            <person name="Gavelis G."/>
            <person name="Widhalm J.R."/>
            <person name="Wisecaver J.H."/>
        </authorList>
    </citation>
    <scope>NUCLEOTIDE SEQUENCE</scope>
    <source>
        <strain evidence="1">ECLA1</strain>
    </source>
</reference>
<sequence length="237" mass="25133">MDGLEINNPVFDANDYVATGGDYDIPLDVYTPDETVGGDAETSFSTRDGSTFDATADVYSTDGTSVGTLPDPPRITRSFRPGDLRDEIIAADFAAAKTALGKVIPLRNNRGGGFLALSTLASKYGNGGTDALRTSMGLKDYNSKTRKTGKLSPKEEKNVQHAYDILPDEDVDITPVVADHTIASVEIATKALDEELTPEESAALGTINDPPLDLHGVRLCGGWVRLCGGWVLAGGRL</sequence>
<dbReference type="Proteomes" id="UP001283361">
    <property type="component" value="Unassembled WGS sequence"/>
</dbReference>
<accession>A0AAE1AGI7</accession>
<protein>
    <submittedName>
        <fullName evidence="1">Uncharacterized protein</fullName>
    </submittedName>
</protein>
<evidence type="ECO:0000313" key="2">
    <source>
        <dbReference type="Proteomes" id="UP001283361"/>
    </source>
</evidence>
<keyword evidence="2" id="KW-1185">Reference proteome</keyword>
<dbReference type="AlphaFoldDB" id="A0AAE1AGI7"/>